<dbReference type="Gene3D" id="1.10.510.10">
    <property type="entry name" value="Transferase(Phosphotransferase) domain 1"/>
    <property type="match status" value="1"/>
</dbReference>
<evidence type="ECO:0000256" key="8">
    <source>
        <dbReference type="ARBA" id="ARBA00022734"/>
    </source>
</evidence>
<dbReference type="GO" id="GO:0030246">
    <property type="term" value="F:carbohydrate binding"/>
    <property type="evidence" value="ECO:0007669"/>
    <property type="project" value="UniProtKB-KW"/>
</dbReference>
<dbReference type="InterPro" id="IPR000719">
    <property type="entry name" value="Prot_kinase_dom"/>
</dbReference>
<comment type="caution">
    <text evidence="26">The sequence shown here is derived from an EMBL/GenBank/DDBJ whole genome shotgun (WGS) entry which is preliminary data.</text>
</comment>
<dbReference type="Pfam" id="PF08276">
    <property type="entry name" value="PAN_2"/>
    <property type="match status" value="1"/>
</dbReference>
<dbReference type="PROSITE" id="PS50011">
    <property type="entry name" value="PROTEIN_KINASE_DOM"/>
    <property type="match status" value="1"/>
</dbReference>
<evidence type="ECO:0000256" key="19">
    <source>
        <dbReference type="PIRNR" id="PIRNR000641"/>
    </source>
</evidence>
<keyword evidence="7 22" id="KW-0732">Signal</keyword>
<evidence type="ECO:0000256" key="11">
    <source>
        <dbReference type="ARBA" id="ARBA00022840"/>
    </source>
</evidence>
<keyword evidence="12 21" id="KW-1133">Transmembrane helix</keyword>
<dbReference type="GO" id="GO:0005524">
    <property type="term" value="F:ATP binding"/>
    <property type="evidence" value="ECO:0007669"/>
    <property type="project" value="UniProtKB-UniRule"/>
</dbReference>
<proteinExistence type="inferred from homology"/>
<evidence type="ECO:0000256" key="22">
    <source>
        <dbReference type="SAM" id="SignalP"/>
    </source>
</evidence>
<accession>A0ABD2YNU5</accession>
<dbReference type="Pfam" id="PF01453">
    <property type="entry name" value="B_lectin"/>
    <property type="match status" value="1"/>
</dbReference>
<dbReference type="AlphaFoldDB" id="A0ABD2YNU5"/>
<dbReference type="PROSITE" id="PS50948">
    <property type="entry name" value="PAN"/>
    <property type="match status" value="1"/>
</dbReference>
<dbReference type="FunFam" id="3.30.200.20:FF:000178">
    <property type="entry name" value="serine/threonine-protein kinase PBS1-like"/>
    <property type="match status" value="1"/>
</dbReference>
<keyword evidence="9 19" id="KW-0547">Nucleotide-binding</keyword>
<dbReference type="PROSITE" id="PS00108">
    <property type="entry name" value="PROTEIN_KINASE_ST"/>
    <property type="match status" value="1"/>
</dbReference>
<keyword evidence="11 19" id="KW-0067">ATP-binding</keyword>
<keyword evidence="16" id="KW-0325">Glycoprotein</keyword>
<sequence>MVPNWSFFVMITSILVSIQLVEAQPFDYPTANLSTTWINSVSANHSVDFSDGSKVRAILLRGTFGPRYACGFFCNGICDDYLFAIFIVQTNSVSYISMPTLGFPQVVWSANRNIPVKINATLQLTSEGDLVLRDSDGASVWSTNTAGRSVAGVNLTEEGNLVLFSANNSVVWQSFDYPTDSLVPGQTLVSGRKLTASVSITNSTEGGLYSLLVNNEGFFAFIESSPPQSYYQQLIGGTKVNKKASYVKFQNGSLALYIHSSEPSNPDSLITTLPQASSAQYMKLESDGHLRLYEWASGWKEVSDVLTGYLGDCNYPMVCGENGICSNGQCSCPRSSNASISYFTQINGRQPNLGCSEINPLTCNASRYHTFQELEDMTYFAFNADIANTDINHCKQACLSNCSCKAAIVRYGSNSSDGDCHLPSQIFSLMNNEKDKTHYNSSVFLKVQITSNASSSPVKTSPKGTTPLVIVGSAIAAFVLFVTIIGLTIFIYRKKKTTGEVEEDYLDNVPGMPTRFSFEDLKTATENFGKKLGEGGFGSVFEGSLKDGTKIAVKCLDGIGQVKKSFLAEVETIGNIHHVSLVRLVGFCAEKSHRHLVYEYMTNGSLEKWIYRGSQEFVLDWKCRRKIILDIAKGLAYLHEDCRQKIIHLDIKPQNILLDEKFNAKLSDFGLSKLIDRDQSQVVTTMRGTPGYLAPEWLSAVITEKVDVYSFGVVMLEILCGRKIFDRSEPEERMHLLSLFKKKSEEGKLLDMVDQYSDDMQSNGKEVVWMMRVAAWCLQNDYARRPSMSVVIKVLEGVLDVETHVDYSFFDRPQIFMSGIPQVGSEEATPLVPSVLSGPR</sequence>
<dbReference type="Pfam" id="PF00069">
    <property type="entry name" value="Pkinase"/>
    <property type="match status" value="1"/>
</dbReference>
<dbReference type="Gene3D" id="3.30.200.20">
    <property type="entry name" value="Phosphorylase Kinase, domain 1"/>
    <property type="match status" value="1"/>
</dbReference>
<dbReference type="InterPro" id="IPR001480">
    <property type="entry name" value="Bulb-type_lectin_dom"/>
</dbReference>
<organism evidence="26 27">
    <name type="scientific">Cinchona calisaya</name>
    <dbReference type="NCBI Taxonomy" id="153742"/>
    <lineage>
        <taxon>Eukaryota</taxon>
        <taxon>Viridiplantae</taxon>
        <taxon>Streptophyta</taxon>
        <taxon>Embryophyta</taxon>
        <taxon>Tracheophyta</taxon>
        <taxon>Spermatophyta</taxon>
        <taxon>Magnoliopsida</taxon>
        <taxon>eudicotyledons</taxon>
        <taxon>Gunneridae</taxon>
        <taxon>Pentapetalae</taxon>
        <taxon>asterids</taxon>
        <taxon>lamiids</taxon>
        <taxon>Gentianales</taxon>
        <taxon>Rubiaceae</taxon>
        <taxon>Cinchonoideae</taxon>
        <taxon>Cinchoneae</taxon>
        <taxon>Cinchona</taxon>
    </lineage>
</organism>
<evidence type="ECO:0000256" key="14">
    <source>
        <dbReference type="ARBA" id="ARBA00023157"/>
    </source>
</evidence>
<evidence type="ECO:0000256" key="9">
    <source>
        <dbReference type="ARBA" id="ARBA00022741"/>
    </source>
</evidence>
<dbReference type="InterPro" id="IPR051343">
    <property type="entry name" value="G-type_lectin_kinases/EP1-like"/>
</dbReference>
<evidence type="ECO:0000256" key="12">
    <source>
        <dbReference type="ARBA" id="ARBA00022989"/>
    </source>
</evidence>
<keyword evidence="3" id="KW-0245">EGF-like domain</keyword>
<dbReference type="InterPro" id="IPR017441">
    <property type="entry name" value="Protein_kinase_ATP_BS"/>
</dbReference>
<keyword evidence="10 19" id="KW-0418">Kinase</keyword>
<evidence type="ECO:0000313" key="27">
    <source>
        <dbReference type="Proteomes" id="UP001630127"/>
    </source>
</evidence>
<evidence type="ECO:0000256" key="1">
    <source>
        <dbReference type="ARBA" id="ARBA00004479"/>
    </source>
</evidence>
<dbReference type="CDD" id="cd00028">
    <property type="entry name" value="B_lectin"/>
    <property type="match status" value="1"/>
</dbReference>
<feature type="chain" id="PRO_5044740802" description="Receptor-like serine/threonine-protein kinase" evidence="22">
    <location>
        <begin position="24"/>
        <end position="840"/>
    </location>
</feature>
<evidence type="ECO:0000256" key="7">
    <source>
        <dbReference type="ARBA" id="ARBA00022729"/>
    </source>
</evidence>
<reference evidence="26 27" key="1">
    <citation type="submission" date="2024-11" db="EMBL/GenBank/DDBJ databases">
        <title>A near-complete genome assembly of Cinchona calisaya.</title>
        <authorList>
            <person name="Lian D.C."/>
            <person name="Zhao X.W."/>
            <person name="Wei L."/>
        </authorList>
    </citation>
    <scope>NUCLEOTIDE SEQUENCE [LARGE SCALE GENOMIC DNA]</scope>
    <source>
        <tissue evidence="26">Nenye</tissue>
    </source>
</reference>
<evidence type="ECO:0000256" key="6">
    <source>
        <dbReference type="ARBA" id="ARBA00022692"/>
    </source>
</evidence>
<keyword evidence="27" id="KW-1185">Reference proteome</keyword>
<protein>
    <recommendedName>
        <fullName evidence="19">Receptor-like serine/threonine-protein kinase</fullName>
        <ecNumber evidence="19">2.7.11.1</ecNumber>
    </recommendedName>
</protein>
<dbReference type="SUPFAM" id="SSF56112">
    <property type="entry name" value="Protein kinase-like (PK-like)"/>
    <property type="match status" value="1"/>
</dbReference>
<evidence type="ECO:0000256" key="16">
    <source>
        <dbReference type="ARBA" id="ARBA00023180"/>
    </source>
</evidence>
<dbReference type="SUPFAM" id="SSF51110">
    <property type="entry name" value="alpha-D-mannose-specific plant lectins"/>
    <property type="match status" value="1"/>
</dbReference>
<keyword evidence="15" id="KW-0675">Receptor</keyword>
<dbReference type="Proteomes" id="UP001630127">
    <property type="component" value="Unassembled WGS sequence"/>
</dbReference>
<feature type="domain" description="Protein kinase" evidence="23">
    <location>
        <begin position="526"/>
        <end position="810"/>
    </location>
</feature>
<dbReference type="PANTHER" id="PTHR47976">
    <property type="entry name" value="G-TYPE LECTIN S-RECEPTOR-LIKE SERINE/THREONINE-PROTEIN KINASE SD2-5"/>
    <property type="match status" value="1"/>
</dbReference>
<name>A0ABD2YNU5_9GENT</name>
<keyword evidence="2 19" id="KW-0723">Serine/threonine-protein kinase</keyword>
<dbReference type="FunFam" id="1.10.510.10:FF:000248">
    <property type="entry name" value="S-receptor-like kinase 5"/>
    <property type="match status" value="1"/>
</dbReference>
<dbReference type="InterPro" id="IPR008271">
    <property type="entry name" value="Ser/Thr_kinase_AS"/>
</dbReference>
<evidence type="ECO:0000256" key="4">
    <source>
        <dbReference type="ARBA" id="ARBA00022553"/>
    </source>
</evidence>
<dbReference type="InterPro" id="IPR036426">
    <property type="entry name" value="Bulb-type_lectin_dom_sf"/>
</dbReference>
<keyword evidence="13 21" id="KW-0472">Membrane</keyword>
<dbReference type="PIRSF" id="PIRSF000641">
    <property type="entry name" value="SRK"/>
    <property type="match status" value="1"/>
</dbReference>
<evidence type="ECO:0000313" key="26">
    <source>
        <dbReference type="EMBL" id="KAL3509052.1"/>
    </source>
</evidence>
<keyword evidence="6 21" id="KW-0812">Transmembrane</keyword>
<keyword evidence="8" id="KW-0430">Lectin</keyword>
<dbReference type="EC" id="2.7.11.1" evidence="19"/>
<evidence type="ECO:0000259" key="24">
    <source>
        <dbReference type="PROSITE" id="PS50927"/>
    </source>
</evidence>
<dbReference type="InterPro" id="IPR003609">
    <property type="entry name" value="Pan_app"/>
</dbReference>
<evidence type="ECO:0000256" key="2">
    <source>
        <dbReference type="ARBA" id="ARBA00022527"/>
    </source>
</evidence>
<evidence type="ECO:0000256" key="20">
    <source>
        <dbReference type="PROSITE-ProRule" id="PRU10141"/>
    </source>
</evidence>
<comment type="catalytic activity">
    <reaction evidence="17 19">
        <text>L-threonyl-[protein] + ATP = O-phospho-L-threonyl-[protein] + ADP + H(+)</text>
        <dbReference type="Rhea" id="RHEA:46608"/>
        <dbReference type="Rhea" id="RHEA-COMP:11060"/>
        <dbReference type="Rhea" id="RHEA-COMP:11605"/>
        <dbReference type="ChEBI" id="CHEBI:15378"/>
        <dbReference type="ChEBI" id="CHEBI:30013"/>
        <dbReference type="ChEBI" id="CHEBI:30616"/>
        <dbReference type="ChEBI" id="CHEBI:61977"/>
        <dbReference type="ChEBI" id="CHEBI:456216"/>
        <dbReference type="EC" id="2.7.11.1"/>
    </reaction>
</comment>
<gene>
    <name evidence="26" type="ORF">ACH5RR_028453</name>
</gene>
<evidence type="ECO:0000256" key="3">
    <source>
        <dbReference type="ARBA" id="ARBA00022536"/>
    </source>
</evidence>
<evidence type="ECO:0000256" key="5">
    <source>
        <dbReference type="ARBA" id="ARBA00022679"/>
    </source>
</evidence>
<comment type="catalytic activity">
    <reaction evidence="18 19">
        <text>L-seryl-[protein] + ATP = O-phospho-L-seryl-[protein] + ADP + H(+)</text>
        <dbReference type="Rhea" id="RHEA:17989"/>
        <dbReference type="Rhea" id="RHEA-COMP:9863"/>
        <dbReference type="Rhea" id="RHEA-COMP:11604"/>
        <dbReference type="ChEBI" id="CHEBI:15378"/>
        <dbReference type="ChEBI" id="CHEBI:29999"/>
        <dbReference type="ChEBI" id="CHEBI:30616"/>
        <dbReference type="ChEBI" id="CHEBI:83421"/>
        <dbReference type="ChEBI" id="CHEBI:456216"/>
        <dbReference type="EC" id="2.7.11.1"/>
    </reaction>
</comment>
<feature type="signal peptide" evidence="22">
    <location>
        <begin position="1"/>
        <end position="23"/>
    </location>
</feature>
<dbReference type="PANTHER" id="PTHR47976:SF30">
    <property type="entry name" value="RECEPTOR-LIKE SERINE_THREONINE-PROTEIN KINASE"/>
    <property type="match status" value="1"/>
</dbReference>
<comment type="similarity">
    <text evidence="19">Belongs to the protein kinase superfamily. Ser/Thr protein kinase family.</text>
</comment>
<dbReference type="EMBL" id="JBJUIK010000012">
    <property type="protein sequence ID" value="KAL3509052.1"/>
    <property type="molecule type" value="Genomic_DNA"/>
</dbReference>
<evidence type="ECO:0000256" key="13">
    <source>
        <dbReference type="ARBA" id="ARBA00023136"/>
    </source>
</evidence>
<evidence type="ECO:0000259" key="23">
    <source>
        <dbReference type="PROSITE" id="PS50011"/>
    </source>
</evidence>
<dbReference type="InterPro" id="IPR011009">
    <property type="entry name" value="Kinase-like_dom_sf"/>
</dbReference>
<feature type="domain" description="Bulb-type lectin" evidence="24">
    <location>
        <begin position="32"/>
        <end position="176"/>
    </location>
</feature>
<feature type="domain" description="Apple" evidence="25">
    <location>
        <begin position="363"/>
        <end position="443"/>
    </location>
</feature>
<feature type="transmembrane region" description="Helical" evidence="21">
    <location>
        <begin position="468"/>
        <end position="492"/>
    </location>
</feature>
<dbReference type="SMART" id="SM00108">
    <property type="entry name" value="B_lectin"/>
    <property type="match status" value="1"/>
</dbReference>
<dbReference type="Gene3D" id="2.90.10.10">
    <property type="entry name" value="Bulb-type lectin domain"/>
    <property type="match status" value="1"/>
</dbReference>
<dbReference type="PROSITE" id="PS00107">
    <property type="entry name" value="PROTEIN_KINASE_ATP"/>
    <property type="match status" value="1"/>
</dbReference>
<evidence type="ECO:0000256" key="10">
    <source>
        <dbReference type="ARBA" id="ARBA00022777"/>
    </source>
</evidence>
<keyword evidence="14" id="KW-1015">Disulfide bond</keyword>
<evidence type="ECO:0000256" key="21">
    <source>
        <dbReference type="SAM" id="Phobius"/>
    </source>
</evidence>
<feature type="binding site" evidence="20">
    <location>
        <position position="554"/>
    </location>
    <ligand>
        <name>ATP</name>
        <dbReference type="ChEBI" id="CHEBI:30616"/>
    </ligand>
</feature>
<comment type="subcellular location">
    <subcellularLocation>
        <location evidence="1">Membrane</location>
        <topology evidence="1">Single-pass type I membrane protein</topology>
    </subcellularLocation>
</comment>
<evidence type="ECO:0000256" key="15">
    <source>
        <dbReference type="ARBA" id="ARBA00023170"/>
    </source>
</evidence>
<evidence type="ECO:0000256" key="18">
    <source>
        <dbReference type="ARBA" id="ARBA00048679"/>
    </source>
</evidence>
<dbReference type="PROSITE" id="PS50927">
    <property type="entry name" value="BULB_LECTIN"/>
    <property type="match status" value="1"/>
</dbReference>
<evidence type="ECO:0000256" key="17">
    <source>
        <dbReference type="ARBA" id="ARBA00047899"/>
    </source>
</evidence>
<dbReference type="GO" id="GO:0004674">
    <property type="term" value="F:protein serine/threonine kinase activity"/>
    <property type="evidence" value="ECO:0007669"/>
    <property type="project" value="UniProtKB-KW"/>
</dbReference>
<dbReference type="FunFam" id="2.90.10.10:FF:000039">
    <property type="entry name" value="G-type lectin S-receptor-like serine/threonine-protein kinase SD2-5"/>
    <property type="match status" value="1"/>
</dbReference>
<dbReference type="SMART" id="SM00220">
    <property type="entry name" value="S_TKc"/>
    <property type="match status" value="1"/>
</dbReference>
<evidence type="ECO:0000259" key="25">
    <source>
        <dbReference type="PROSITE" id="PS50948"/>
    </source>
</evidence>
<dbReference type="GO" id="GO:0016020">
    <property type="term" value="C:membrane"/>
    <property type="evidence" value="ECO:0007669"/>
    <property type="project" value="UniProtKB-SubCell"/>
</dbReference>
<keyword evidence="5 19" id="KW-0808">Transferase</keyword>
<keyword evidence="4" id="KW-0597">Phosphoprotein</keyword>
<dbReference type="CDD" id="cd14066">
    <property type="entry name" value="STKc_IRAK"/>
    <property type="match status" value="1"/>
</dbReference>
<dbReference type="InterPro" id="IPR024171">
    <property type="entry name" value="SRK-like_kinase"/>
</dbReference>